<dbReference type="Proteomes" id="UP001058290">
    <property type="component" value="Chromosome"/>
</dbReference>
<keyword evidence="8" id="KW-1185">Reference proteome</keyword>
<dbReference type="EMBL" id="CP104377">
    <property type="protein sequence ID" value="UXC18261.1"/>
    <property type="molecule type" value="Genomic_DNA"/>
</dbReference>
<dbReference type="SUPFAM" id="SSF53850">
    <property type="entry name" value="Periplasmic binding protein-like II"/>
    <property type="match status" value="1"/>
</dbReference>
<dbReference type="Pfam" id="PF00126">
    <property type="entry name" value="HTH_1"/>
    <property type="match status" value="1"/>
</dbReference>
<dbReference type="Pfam" id="PF03466">
    <property type="entry name" value="LysR_substrate"/>
    <property type="match status" value="1"/>
</dbReference>
<dbReference type="InterPro" id="IPR000847">
    <property type="entry name" value="LysR_HTH_N"/>
</dbReference>
<comment type="similarity">
    <text evidence="1">Belongs to the LysR transcriptional regulatory family.</text>
</comment>
<dbReference type="InterPro" id="IPR036388">
    <property type="entry name" value="WH-like_DNA-bd_sf"/>
</dbReference>
<keyword evidence="2" id="KW-0805">Transcription regulation</keyword>
<evidence type="ECO:0000256" key="4">
    <source>
        <dbReference type="ARBA" id="ARBA00023163"/>
    </source>
</evidence>
<dbReference type="CDD" id="cd08422">
    <property type="entry name" value="PBP2_CrgA_like"/>
    <property type="match status" value="1"/>
</dbReference>
<dbReference type="Gene3D" id="1.10.10.10">
    <property type="entry name" value="Winged helix-like DNA-binding domain superfamily/Winged helix DNA-binding domain"/>
    <property type="match status" value="1"/>
</dbReference>
<reference evidence="7" key="1">
    <citation type="submission" date="2022-09" db="EMBL/GenBank/DDBJ databases">
        <title>Bacterial diversity in gut of crayfish and pufferfish.</title>
        <authorList>
            <person name="Huang Y."/>
        </authorList>
    </citation>
    <scope>NUCLEOTIDE SEQUENCE</scope>
    <source>
        <strain evidence="7">PR12</strain>
    </source>
</reference>
<accession>A0ABY5ZXQ8</accession>
<feature type="region of interest" description="Disordered" evidence="5">
    <location>
        <begin position="309"/>
        <end position="329"/>
    </location>
</feature>
<organism evidence="7 8">
    <name type="scientific">Comamonas squillarum</name>
    <dbReference type="NCBI Taxonomy" id="2977320"/>
    <lineage>
        <taxon>Bacteria</taxon>
        <taxon>Pseudomonadati</taxon>
        <taxon>Pseudomonadota</taxon>
        <taxon>Betaproteobacteria</taxon>
        <taxon>Burkholderiales</taxon>
        <taxon>Comamonadaceae</taxon>
        <taxon>Comamonas</taxon>
    </lineage>
</organism>
<evidence type="ECO:0000256" key="5">
    <source>
        <dbReference type="SAM" id="MobiDB-lite"/>
    </source>
</evidence>
<keyword evidence="4" id="KW-0804">Transcription</keyword>
<evidence type="ECO:0000313" key="8">
    <source>
        <dbReference type="Proteomes" id="UP001058290"/>
    </source>
</evidence>
<evidence type="ECO:0000313" key="7">
    <source>
        <dbReference type="EMBL" id="UXC18261.1"/>
    </source>
</evidence>
<dbReference type="RefSeq" id="WP_260718985.1">
    <property type="nucleotide sequence ID" value="NZ_CP104377.1"/>
</dbReference>
<dbReference type="PROSITE" id="PS50931">
    <property type="entry name" value="HTH_LYSR"/>
    <property type="match status" value="1"/>
</dbReference>
<dbReference type="PRINTS" id="PR00039">
    <property type="entry name" value="HTHLYSR"/>
</dbReference>
<evidence type="ECO:0000259" key="6">
    <source>
        <dbReference type="PROSITE" id="PS50931"/>
    </source>
</evidence>
<gene>
    <name evidence="7" type="ORF">N4T19_21660</name>
</gene>
<dbReference type="SUPFAM" id="SSF46785">
    <property type="entry name" value="Winged helix' DNA-binding domain"/>
    <property type="match status" value="1"/>
</dbReference>
<proteinExistence type="inferred from homology"/>
<protein>
    <submittedName>
        <fullName evidence="7">LysR family transcriptional regulator</fullName>
    </submittedName>
</protein>
<dbReference type="Gene3D" id="3.40.190.290">
    <property type="match status" value="1"/>
</dbReference>
<evidence type="ECO:0000256" key="2">
    <source>
        <dbReference type="ARBA" id="ARBA00023015"/>
    </source>
</evidence>
<dbReference type="InterPro" id="IPR005119">
    <property type="entry name" value="LysR_subst-bd"/>
</dbReference>
<evidence type="ECO:0000256" key="1">
    <source>
        <dbReference type="ARBA" id="ARBA00009437"/>
    </source>
</evidence>
<keyword evidence="3" id="KW-0238">DNA-binding</keyword>
<dbReference type="PANTHER" id="PTHR30537:SF66">
    <property type="entry name" value="IRON-REGULATED VIRULENCE REGULATORY PROTEIN IRGB"/>
    <property type="match status" value="1"/>
</dbReference>
<dbReference type="PANTHER" id="PTHR30537">
    <property type="entry name" value="HTH-TYPE TRANSCRIPTIONAL REGULATOR"/>
    <property type="match status" value="1"/>
</dbReference>
<sequence>MQKANNVNDTSLGHFSNLKRLAYFSAVVETGSFTAAAERLGITKAVVSQQVARLEADFRTSLLTRSTRKVAPTDAGQAFYQRCALILKEAADAFDELSQSAQAPSGTLRLTAPLDYGIAAIVPAITAFCRRYSQCKVDASLSDQSLDLMDGQVELAIRVGWLTELHLQARQIGSFRQLLVAAPAWRSQLSGIQEPQQLRALPFVANTALREPLHWSFSRSALERQNVNMPSVLSLNATMAVREAVRHGAGLSVLPDYAVADDLHSGRLLQVLPDWKLPSGGIHAVFPAARFRPVKVRAFVELLQEQLAQQETHDEGPHTPKNGPSAAPH</sequence>
<name>A0ABY5ZXQ8_9BURK</name>
<dbReference type="InterPro" id="IPR058163">
    <property type="entry name" value="LysR-type_TF_proteobact-type"/>
</dbReference>
<feature type="domain" description="HTH lysR-type" evidence="6">
    <location>
        <begin position="17"/>
        <end position="73"/>
    </location>
</feature>
<evidence type="ECO:0000256" key="3">
    <source>
        <dbReference type="ARBA" id="ARBA00023125"/>
    </source>
</evidence>
<dbReference type="InterPro" id="IPR036390">
    <property type="entry name" value="WH_DNA-bd_sf"/>
</dbReference>